<protein>
    <submittedName>
        <fullName evidence="1">Uncharacterized protein</fullName>
    </submittedName>
</protein>
<dbReference type="OrthoDB" id="4775424at2"/>
<dbReference type="Proteomes" id="UP000182241">
    <property type="component" value="Unassembled WGS sequence"/>
</dbReference>
<evidence type="ECO:0000313" key="1">
    <source>
        <dbReference type="EMBL" id="SEC75117.1"/>
    </source>
</evidence>
<dbReference type="AlphaFoldDB" id="A0A1H4V290"/>
<dbReference type="EMBL" id="FNSA01000003">
    <property type="protein sequence ID" value="SEC75117.1"/>
    <property type="molecule type" value="Genomic_DNA"/>
</dbReference>
<organism evidence="1 2">
    <name type="scientific">Tsukamurella tyrosinosolvens</name>
    <dbReference type="NCBI Taxonomy" id="57704"/>
    <lineage>
        <taxon>Bacteria</taxon>
        <taxon>Bacillati</taxon>
        <taxon>Actinomycetota</taxon>
        <taxon>Actinomycetes</taxon>
        <taxon>Mycobacteriales</taxon>
        <taxon>Tsukamurellaceae</taxon>
        <taxon>Tsukamurella</taxon>
    </lineage>
</organism>
<evidence type="ECO:0000313" key="2">
    <source>
        <dbReference type="Proteomes" id="UP000182241"/>
    </source>
</evidence>
<sequence length="111" mass="12584">MTVPRFYFSMDDDPQLYEAVGYGDRWNGWARPIVTAEVLVEVAEHLDRFDDEMSHTLTFDDAGVATIAERYRGGHEKYAEPGVSYDSTLEPDANGHYLLYLGLTLNMEGDD</sequence>
<dbReference type="STRING" id="57704.SAMN04489793_3117"/>
<proteinExistence type="predicted"/>
<keyword evidence="2" id="KW-1185">Reference proteome</keyword>
<accession>A0A1H4V290</accession>
<dbReference type="RefSeq" id="WP_068742876.1">
    <property type="nucleotide sequence ID" value="NZ_FNSA01000003.1"/>
</dbReference>
<gene>
    <name evidence="1" type="ORF">SAMN04489793_3117</name>
</gene>
<reference evidence="2" key="1">
    <citation type="submission" date="2016-10" db="EMBL/GenBank/DDBJ databases">
        <authorList>
            <person name="Varghese N."/>
            <person name="Submissions S."/>
        </authorList>
    </citation>
    <scope>NUCLEOTIDE SEQUENCE [LARGE SCALE GENOMIC DNA]</scope>
    <source>
        <strain evidence="2">DSM 44234</strain>
    </source>
</reference>
<name>A0A1H4V290_TSUTY</name>